<keyword evidence="2" id="KW-0963">Cytoplasm</keyword>
<dbReference type="InterPro" id="IPR029071">
    <property type="entry name" value="Ubiquitin-like_domsf"/>
</dbReference>
<sequence>MSLTTPHDIALLITVPSDPTNPAATPLVSAERRITPSWTISHLKSRLEPVTGIPCSSQSLRTKSLSGTWIPLTPEDALVGDTAFSLTKGSEIEVLDTRPPGSRANFSDTSGVDKYVMPAEKYEQLDDSVLAWKRRAKLGRFDPKAKSLDQLVEERRGHDADQIRTKGIKVGLRCRVNGSDERRGEVRFVGEIGGLGGEREAGCTWVGVEFDEPVGRNDGSVEVEITEEDGRKGREVKRVFACKGKNYGAFARPEKVEVGEEFGVLDDLMDEDMEEI</sequence>
<dbReference type="Gene3D" id="2.30.30.190">
    <property type="entry name" value="CAP Gly-rich-like domain"/>
    <property type="match status" value="1"/>
</dbReference>
<reference evidence="6 7" key="1">
    <citation type="submission" date="2023-08" db="EMBL/GenBank/DDBJ databases">
        <title>Black Yeasts Isolated from many extreme environments.</title>
        <authorList>
            <person name="Coleine C."/>
            <person name="Stajich J.E."/>
            <person name="Selbmann L."/>
        </authorList>
    </citation>
    <scope>NUCLEOTIDE SEQUENCE [LARGE SCALE GENOMIC DNA]</scope>
    <source>
        <strain evidence="6 7">CCFEE 5885</strain>
    </source>
</reference>
<evidence type="ECO:0000256" key="4">
    <source>
        <dbReference type="ARBA" id="ARBA00025779"/>
    </source>
</evidence>
<dbReference type="Gene3D" id="3.10.20.90">
    <property type="entry name" value="Phosphatidylinositol 3-kinase Catalytic Subunit, Chain A, domain 1"/>
    <property type="match status" value="1"/>
</dbReference>
<evidence type="ECO:0000259" key="5">
    <source>
        <dbReference type="PROSITE" id="PS50245"/>
    </source>
</evidence>
<keyword evidence="7" id="KW-1185">Reference proteome</keyword>
<name>A0ABR0KGU1_9EURO</name>
<dbReference type="SUPFAM" id="SSF74924">
    <property type="entry name" value="Cap-Gly domain"/>
    <property type="match status" value="1"/>
</dbReference>
<dbReference type="EMBL" id="JAVRRG010000028">
    <property type="protein sequence ID" value="KAK5095353.1"/>
    <property type="molecule type" value="Genomic_DNA"/>
</dbReference>
<dbReference type="Pfam" id="PF14560">
    <property type="entry name" value="Ubiquitin_2"/>
    <property type="match status" value="1"/>
</dbReference>
<comment type="similarity">
    <text evidence="4">Belongs to the TBCB family.</text>
</comment>
<protein>
    <recommendedName>
        <fullName evidence="5">CAP-Gly domain-containing protein</fullName>
    </recommendedName>
</protein>
<dbReference type="PANTHER" id="PTHR18916">
    <property type="entry name" value="DYNACTIN 1-RELATED MICROTUBULE-BINDING"/>
    <property type="match status" value="1"/>
</dbReference>
<evidence type="ECO:0000256" key="1">
    <source>
        <dbReference type="ARBA" id="ARBA00004496"/>
    </source>
</evidence>
<comment type="caution">
    <text evidence="6">The sequence shown here is derived from an EMBL/GenBank/DDBJ whole genome shotgun (WGS) entry which is preliminary data.</text>
</comment>
<evidence type="ECO:0000313" key="6">
    <source>
        <dbReference type="EMBL" id="KAK5095353.1"/>
    </source>
</evidence>
<feature type="domain" description="CAP-Gly" evidence="5">
    <location>
        <begin position="196"/>
        <end position="252"/>
    </location>
</feature>
<dbReference type="SUPFAM" id="SSF54236">
    <property type="entry name" value="Ubiquitin-like"/>
    <property type="match status" value="1"/>
</dbReference>
<evidence type="ECO:0000256" key="2">
    <source>
        <dbReference type="ARBA" id="ARBA00022490"/>
    </source>
</evidence>
<proteinExistence type="inferred from homology"/>
<gene>
    <name evidence="6" type="ORF">LTR24_003064</name>
</gene>
<evidence type="ECO:0000313" key="7">
    <source>
        <dbReference type="Proteomes" id="UP001345013"/>
    </source>
</evidence>
<dbReference type="PROSITE" id="PS50245">
    <property type="entry name" value="CAP_GLY_2"/>
    <property type="match status" value="1"/>
</dbReference>
<accession>A0ABR0KGU1</accession>
<comment type="subcellular location">
    <subcellularLocation>
        <location evidence="1">Cytoplasm</location>
    </subcellularLocation>
</comment>
<evidence type="ECO:0000256" key="3">
    <source>
        <dbReference type="ARBA" id="ARBA00023186"/>
    </source>
</evidence>
<dbReference type="InterPro" id="IPR000626">
    <property type="entry name" value="Ubiquitin-like_dom"/>
</dbReference>
<dbReference type="Proteomes" id="UP001345013">
    <property type="component" value="Unassembled WGS sequence"/>
</dbReference>
<dbReference type="InterPro" id="IPR036859">
    <property type="entry name" value="CAP-Gly_dom_sf"/>
</dbReference>
<organism evidence="6 7">
    <name type="scientific">Lithohypha guttulata</name>
    <dbReference type="NCBI Taxonomy" id="1690604"/>
    <lineage>
        <taxon>Eukaryota</taxon>
        <taxon>Fungi</taxon>
        <taxon>Dikarya</taxon>
        <taxon>Ascomycota</taxon>
        <taxon>Pezizomycotina</taxon>
        <taxon>Eurotiomycetes</taxon>
        <taxon>Chaetothyriomycetidae</taxon>
        <taxon>Chaetothyriales</taxon>
        <taxon>Trichomeriaceae</taxon>
        <taxon>Lithohypha</taxon>
    </lineage>
</organism>
<dbReference type="InterPro" id="IPR000938">
    <property type="entry name" value="CAP-Gly_domain"/>
</dbReference>
<dbReference type="SMART" id="SM01052">
    <property type="entry name" value="CAP_GLY"/>
    <property type="match status" value="1"/>
</dbReference>
<dbReference type="Pfam" id="PF01302">
    <property type="entry name" value="CAP_GLY"/>
    <property type="match status" value="1"/>
</dbReference>
<keyword evidence="3" id="KW-0143">Chaperone</keyword>
<dbReference type="PANTHER" id="PTHR18916:SF85">
    <property type="entry name" value="TUBULIN-FOLDING COFACTOR B"/>
    <property type="match status" value="1"/>
</dbReference>